<keyword evidence="3" id="KW-1185">Reference proteome</keyword>
<dbReference type="EMBL" id="CP022424">
    <property type="protein sequence ID" value="ASM79187.1"/>
    <property type="molecule type" value="Genomic_DNA"/>
</dbReference>
<organism evidence="2 3">
    <name type="scientific">Vitreoscilla filiformis</name>
    <dbReference type="NCBI Taxonomy" id="63"/>
    <lineage>
        <taxon>Bacteria</taxon>
        <taxon>Pseudomonadati</taxon>
        <taxon>Pseudomonadota</taxon>
        <taxon>Betaproteobacteria</taxon>
        <taxon>Neisseriales</taxon>
        <taxon>Neisseriaceae</taxon>
        <taxon>Vitreoscilla</taxon>
    </lineage>
</organism>
<dbReference type="KEGG" id="vff:VITFI_CDS3410"/>
<keyword evidence="2" id="KW-0614">Plasmid</keyword>
<evidence type="ECO:0000313" key="2">
    <source>
        <dbReference type="EMBL" id="ASM79187.1"/>
    </source>
</evidence>
<proteinExistence type="predicted"/>
<reference evidence="2 3" key="1">
    <citation type="submission" date="2017-07" db="EMBL/GenBank/DDBJ databases">
        <title>Complete Genome Sequence of the cosmetic ferment Vitreoscilla filiformis (ATCC15551).</title>
        <authorList>
            <person name="Contreras S."/>
            <person name="Sagory-Zalkind P."/>
            <person name="Blanquart H."/>
            <person name="Iltis A."/>
            <person name="Morand S.C."/>
        </authorList>
    </citation>
    <scope>NUCLEOTIDE SEQUENCE [LARGE SCALE GENOMIC DNA]</scope>
    <source>
        <strain evidence="2 3">ATCC 15551</strain>
        <plasmid evidence="3">Plasmid pvf1</plasmid>
    </source>
</reference>
<name>A0A221KK06_VITFI</name>
<geneLocation type="plasmid" evidence="3">
    <name>pvf1</name>
</geneLocation>
<dbReference type="Proteomes" id="UP000199729">
    <property type="component" value="Plasmid pVF1"/>
</dbReference>
<gene>
    <name evidence="2" type="ORF">VITFI_CDS3410</name>
</gene>
<feature type="region of interest" description="Disordered" evidence="1">
    <location>
        <begin position="1"/>
        <end position="25"/>
    </location>
</feature>
<protein>
    <submittedName>
        <fullName evidence="2">Uncharacterized protein</fullName>
    </submittedName>
</protein>
<accession>A0A221KK06</accession>
<evidence type="ECO:0000313" key="3">
    <source>
        <dbReference type="Proteomes" id="UP000199729"/>
    </source>
</evidence>
<dbReference type="AlphaFoldDB" id="A0A221KK06"/>
<evidence type="ECO:0000256" key="1">
    <source>
        <dbReference type="SAM" id="MobiDB-lite"/>
    </source>
</evidence>
<sequence>MATLTPKVRASSVADRGSPRPRSVNNCERAEWLGGRIGHHFEKIFSTQNQQ</sequence>